<sequence length="561" mass="62133">MASTSLSDDPDKLLNEWLGELENLIGGLEIPNTTQIVPLRRPNSHTSSERTSSYRFSMANLEETQEAELDAILGELSILEQRNTDGRIGRTHSRSNSTISGVTNSTISSTSTSSESGTGSGSECPLREPRTDSPDNDSAFSDTVSLLSSESSASSGVSSAHSKNLPLNSNLLQCDSAKAAKIHLALQKLEQASVRRLFVKAFSQDGASKSLLVDERMTCGHVTRLLADKNHVAMEPHWAIVEHLPELQMERLFEDHELLVDNLMNWNTDSKNRVLFLQRPDKVALFGCPERYLPGTQMAPGSEHDEHTRSMLLEEFFASGNNVTMEGPLFLKSDSKKCWKRYHFVLRASGLYYFPKEKTKSSRDLLCHGLFSENEVYKGIGWKKKHKAPTEFTFALKSQKDQCNSKTLRALKMLCAEDADTLDKWVTAIRIAKYGKLLFDNYRVLLEDLTREELEKFSANRCGSIGSIISSVPSQCSSGSGNSNNLVTSTNGRLSRASSSSSSGCLSDENNGFDSEFPTGTIKRKPSMKPNLPLTSMTRQLKEVGETNFTDEVKRAMAVEL</sequence>
<dbReference type="OrthoDB" id="6235964at2759"/>
<dbReference type="InterPro" id="IPR001849">
    <property type="entry name" value="PH_domain"/>
</dbReference>
<organism evidence="4 5">
    <name type="scientific">Pseudolycoriella hygida</name>
    <dbReference type="NCBI Taxonomy" id="35572"/>
    <lineage>
        <taxon>Eukaryota</taxon>
        <taxon>Metazoa</taxon>
        <taxon>Ecdysozoa</taxon>
        <taxon>Arthropoda</taxon>
        <taxon>Hexapoda</taxon>
        <taxon>Insecta</taxon>
        <taxon>Pterygota</taxon>
        <taxon>Neoptera</taxon>
        <taxon>Endopterygota</taxon>
        <taxon>Diptera</taxon>
        <taxon>Nematocera</taxon>
        <taxon>Sciaroidea</taxon>
        <taxon>Sciaridae</taxon>
        <taxon>Pseudolycoriella</taxon>
    </lineage>
</organism>
<dbReference type="SUPFAM" id="SSF50729">
    <property type="entry name" value="PH domain-like"/>
    <property type="match status" value="1"/>
</dbReference>
<evidence type="ECO:0000259" key="3">
    <source>
        <dbReference type="PROSITE" id="PS50200"/>
    </source>
</evidence>
<protein>
    <submittedName>
        <fullName evidence="4">Ras-associated and pleckstrin likey domains-containing protein 1</fullName>
    </submittedName>
</protein>
<dbReference type="Proteomes" id="UP001151699">
    <property type="component" value="Chromosome C"/>
</dbReference>
<evidence type="ECO:0000313" key="5">
    <source>
        <dbReference type="Proteomes" id="UP001151699"/>
    </source>
</evidence>
<feature type="non-terminal residue" evidence="4">
    <location>
        <position position="561"/>
    </location>
</feature>
<accession>A0A9Q0MND0</accession>
<dbReference type="Gene3D" id="3.10.20.90">
    <property type="entry name" value="Phosphatidylinositol 3-kinase Catalytic Subunit, Chain A, domain 1"/>
    <property type="match status" value="1"/>
</dbReference>
<feature type="domain" description="PH" evidence="2">
    <location>
        <begin position="322"/>
        <end position="434"/>
    </location>
</feature>
<dbReference type="GO" id="GO:0048699">
    <property type="term" value="P:generation of neurons"/>
    <property type="evidence" value="ECO:0007669"/>
    <property type="project" value="UniProtKB-ARBA"/>
</dbReference>
<feature type="domain" description="Ras-associating" evidence="3">
    <location>
        <begin position="191"/>
        <end position="282"/>
    </location>
</feature>
<dbReference type="PROSITE" id="PS50200">
    <property type="entry name" value="RA"/>
    <property type="match status" value="1"/>
</dbReference>
<evidence type="ECO:0000313" key="4">
    <source>
        <dbReference type="EMBL" id="KAJ6635118.1"/>
    </source>
</evidence>
<dbReference type="EMBL" id="WJQU01000004">
    <property type="protein sequence ID" value="KAJ6635118.1"/>
    <property type="molecule type" value="Genomic_DNA"/>
</dbReference>
<dbReference type="Pfam" id="PF21989">
    <property type="entry name" value="RA_2"/>
    <property type="match status" value="1"/>
</dbReference>
<evidence type="ECO:0000256" key="1">
    <source>
        <dbReference type="SAM" id="MobiDB-lite"/>
    </source>
</evidence>
<feature type="region of interest" description="Disordered" evidence="1">
    <location>
        <begin position="474"/>
        <end position="533"/>
    </location>
</feature>
<dbReference type="PROSITE" id="PS50003">
    <property type="entry name" value="PH_DOMAIN"/>
    <property type="match status" value="1"/>
</dbReference>
<dbReference type="InterPro" id="IPR029071">
    <property type="entry name" value="Ubiquitin-like_domsf"/>
</dbReference>
<reference evidence="4" key="1">
    <citation type="submission" date="2022-07" db="EMBL/GenBank/DDBJ databases">
        <authorList>
            <person name="Trinca V."/>
            <person name="Uliana J.V.C."/>
            <person name="Torres T.T."/>
            <person name="Ward R.J."/>
            <person name="Monesi N."/>
        </authorList>
    </citation>
    <scope>NUCLEOTIDE SEQUENCE</scope>
    <source>
        <strain evidence="4">HSMRA1968</strain>
        <tissue evidence="4">Whole embryos</tissue>
    </source>
</reference>
<comment type="caution">
    <text evidence="4">The sequence shown here is derived from an EMBL/GenBank/DDBJ whole genome shotgun (WGS) entry which is preliminary data.</text>
</comment>
<name>A0A9Q0MND0_9DIPT</name>
<feature type="compositionally biased region" description="Low complexity" evidence="1">
    <location>
        <begin position="474"/>
        <end position="507"/>
    </location>
</feature>
<feature type="region of interest" description="Disordered" evidence="1">
    <location>
        <begin position="84"/>
        <end position="145"/>
    </location>
</feature>
<dbReference type="Pfam" id="PF00169">
    <property type="entry name" value="PH"/>
    <property type="match status" value="1"/>
</dbReference>
<dbReference type="InterPro" id="IPR039665">
    <property type="entry name" value="PH_APBB1IP"/>
</dbReference>
<feature type="compositionally biased region" description="Low complexity" evidence="1">
    <location>
        <begin position="95"/>
        <end position="123"/>
    </location>
</feature>
<dbReference type="GO" id="GO:0071944">
    <property type="term" value="C:cell periphery"/>
    <property type="evidence" value="ECO:0007669"/>
    <property type="project" value="UniProtKB-ARBA"/>
</dbReference>
<dbReference type="AlphaFoldDB" id="A0A9Q0MND0"/>
<keyword evidence="5" id="KW-1185">Reference proteome</keyword>
<dbReference type="GO" id="GO:0007165">
    <property type="term" value="P:signal transduction"/>
    <property type="evidence" value="ECO:0007669"/>
    <property type="project" value="InterPro"/>
</dbReference>
<dbReference type="CDD" id="cd16138">
    <property type="entry name" value="RA_MRL_MIG10"/>
    <property type="match status" value="1"/>
</dbReference>
<dbReference type="InterPro" id="IPR011993">
    <property type="entry name" value="PH-like_dom_sf"/>
</dbReference>
<gene>
    <name evidence="4" type="primary">RAPH1</name>
    <name evidence="4" type="ORF">Bhyg_13701</name>
</gene>
<evidence type="ECO:0000259" key="2">
    <source>
        <dbReference type="PROSITE" id="PS50003"/>
    </source>
</evidence>
<dbReference type="CDD" id="cd01259">
    <property type="entry name" value="PH_APBB1IP"/>
    <property type="match status" value="1"/>
</dbReference>
<dbReference type="InterPro" id="IPR039664">
    <property type="entry name" value="GRB/APBB1IP"/>
</dbReference>
<dbReference type="PANTHER" id="PTHR11243">
    <property type="entry name" value="GROWTH FACTOR RECEPTOR-BOUND PROTEIN"/>
    <property type="match status" value="1"/>
</dbReference>
<dbReference type="SMART" id="SM00233">
    <property type="entry name" value="PH"/>
    <property type="match status" value="1"/>
</dbReference>
<dbReference type="InterPro" id="IPR000159">
    <property type="entry name" value="RA_dom"/>
</dbReference>
<dbReference type="SMART" id="SM00314">
    <property type="entry name" value="RA"/>
    <property type="match status" value="1"/>
</dbReference>
<proteinExistence type="predicted"/>
<dbReference type="Gene3D" id="2.30.29.30">
    <property type="entry name" value="Pleckstrin-homology domain (PH domain)/Phosphotyrosine-binding domain (PTB)"/>
    <property type="match status" value="1"/>
</dbReference>
<dbReference type="PANTHER" id="PTHR11243:SF23">
    <property type="entry name" value="LD06925P"/>
    <property type="match status" value="1"/>
</dbReference>
<dbReference type="SUPFAM" id="SSF54236">
    <property type="entry name" value="Ubiquitin-like"/>
    <property type="match status" value="1"/>
</dbReference>